<comment type="caution">
    <text evidence="3">The sequence shown here is derived from an EMBL/GenBank/DDBJ whole genome shotgun (WGS) entry which is preliminary data.</text>
</comment>
<dbReference type="InterPro" id="IPR040256">
    <property type="entry name" value="At4g02000-like"/>
</dbReference>
<evidence type="ECO:0000313" key="3">
    <source>
        <dbReference type="EMBL" id="KAJ7969350.1"/>
    </source>
</evidence>
<protein>
    <submittedName>
        <fullName evidence="3">Reverse transcriptase</fullName>
    </submittedName>
</protein>
<dbReference type="GO" id="GO:0003964">
    <property type="term" value="F:RNA-directed DNA polymerase activity"/>
    <property type="evidence" value="ECO:0007669"/>
    <property type="project" value="UniProtKB-KW"/>
</dbReference>
<evidence type="ECO:0000256" key="1">
    <source>
        <dbReference type="SAM" id="MobiDB-lite"/>
    </source>
</evidence>
<organism evidence="3 4">
    <name type="scientific">Quillaja saponaria</name>
    <name type="common">Soap bark tree</name>
    <dbReference type="NCBI Taxonomy" id="32244"/>
    <lineage>
        <taxon>Eukaryota</taxon>
        <taxon>Viridiplantae</taxon>
        <taxon>Streptophyta</taxon>
        <taxon>Embryophyta</taxon>
        <taxon>Tracheophyta</taxon>
        <taxon>Spermatophyta</taxon>
        <taxon>Magnoliopsida</taxon>
        <taxon>eudicotyledons</taxon>
        <taxon>Gunneridae</taxon>
        <taxon>Pentapetalae</taxon>
        <taxon>rosids</taxon>
        <taxon>fabids</taxon>
        <taxon>Fabales</taxon>
        <taxon>Quillajaceae</taxon>
        <taxon>Quillaja</taxon>
    </lineage>
</organism>
<keyword evidence="3" id="KW-0695">RNA-directed DNA polymerase</keyword>
<dbReference type="KEGG" id="qsa:O6P43_013326"/>
<accession>A0AAD7M3K2</accession>
<dbReference type="EMBL" id="JARAOO010000005">
    <property type="protein sequence ID" value="KAJ7969350.1"/>
    <property type="molecule type" value="Genomic_DNA"/>
</dbReference>
<proteinExistence type="predicted"/>
<sequence length="201" mass="23925">MEVEGDSNMEEDSGNESEDDLEDNDFDDREDCLVIRLTMEEKRRLRLPWRHSLIIKLLGKRIRYNFFCKKLYQIWKPIGVLKVIDIGNHFFLIRFSKKEDMEVVVQGGPWLVLDHYLTLRCWRPNFNPFTTKNDCVAVWVRFLGIPMEYHDSKFLTKFAQHIGKPIKGDTTTSRMNRDNFAIMRIKINLSKPLVSKDRLRK</sequence>
<evidence type="ECO:0000313" key="4">
    <source>
        <dbReference type="Proteomes" id="UP001163823"/>
    </source>
</evidence>
<dbReference type="Pfam" id="PF14111">
    <property type="entry name" value="DUF4283"/>
    <property type="match status" value="1"/>
</dbReference>
<reference evidence="3" key="1">
    <citation type="journal article" date="2023" name="Science">
        <title>Elucidation of the pathway for biosynthesis of saponin adjuvants from the soapbark tree.</title>
        <authorList>
            <person name="Reed J."/>
            <person name="Orme A."/>
            <person name="El-Demerdash A."/>
            <person name="Owen C."/>
            <person name="Martin L.B.B."/>
            <person name="Misra R.C."/>
            <person name="Kikuchi S."/>
            <person name="Rejzek M."/>
            <person name="Martin A.C."/>
            <person name="Harkess A."/>
            <person name="Leebens-Mack J."/>
            <person name="Louveau T."/>
            <person name="Stephenson M.J."/>
            <person name="Osbourn A."/>
        </authorList>
    </citation>
    <scope>NUCLEOTIDE SEQUENCE</scope>
    <source>
        <strain evidence="3">S10</strain>
    </source>
</reference>
<name>A0AAD7M3K2_QUISA</name>
<keyword evidence="4" id="KW-1185">Reference proteome</keyword>
<dbReference type="Proteomes" id="UP001163823">
    <property type="component" value="Chromosome 5"/>
</dbReference>
<dbReference type="PANTHER" id="PTHR31286:SF99">
    <property type="entry name" value="DUF4283 DOMAIN-CONTAINING PROTEIN"/>
    <property type="match status" value="1"/>
</dbReference>
<feature type="region of interest" description="Disordered" evidence="1">
    <location>
        <begin position="1"/>
        <end position="25"/>
    </location>
</feature>
<dbReference type="PANTHER" id="PTHR31286">
    <property type="entry name" value="GLYCINE-RICH CELL WALL STRUCTURAL PROTEIN 1.8-LIKE"/>
    <property type="match status" value="1"/>
</dbReference>
<dbReference type="AlphaFoldDB" id="A0AAD7M3K2"/>
<dbReference type="InterPro" id="IPR025558">
    <property type="entry name" value="DUF4283"/>
</dbReference>
<keyword evidence="3" id="KW-0808">Transferase</keyword>
<feature type="domain" description="DUF4283" evidence="2">
    <location>
        <begin position="49"/>
        <end position="128"/>
    </location>
</feature>
<evidence type="ECO:0000259" key="2">
    <source>
        <dbReference type="Pfam" id="PF14111"/>
    </source>
</evidence>
<gene>
    <name evidence="3" type="ORF">O6P43_013326</name>
</gene>
<keyword evidence="3" id="KW-0548">Nucleotidyltransferase</keyword>